<evidence type="ECO:0000313" key="1">
    <source>
        <dbReference type="EMBL" id="WYY00594.1"/>
    </source>
</evidence>
<proteinExistence type="predicted"/>
<protein>
    <submittedName>
        <fullName evidence="1">Uncharacterized protein</fullName>
    </submittedName>
</protein>
<sequence>MDQEKKSKNNEKNDDNKATFELKISIPMAGFSQFMDSLSHLQTAGNEIISAGKSLIGKKEKSEEKTVRKIEIK</sequence>
<reference evidence="1 2" key="1">
    <citation type="submission" date="2023-09" db="EMBL/GenBank/DDBJ databases">
        <authorList>
            <person name="Golyshina O.V."/>
            <person name="Lunev E.A."/>
            <person name="Bargiela R."/>
            <person name="Gaines M.C."/>
            <person name="Daum B."/>
            <person name="Bale N.J."/>
            <person name="Koenen M."/>
            <person name="Sinninghe Damst J.S."/>
            <person name="Yakimov M."/>
            <person name="Golyshin P.N."/>
        </authorList>
    </citation>
    <scope>NUCLEOTIDE SEQUENCE [LARGE SCALE GENOMIC DNA]</scope>
    <source>
        <strain evidence="1 2">M1</strain>
    </source>
</reference>
<accession>A0AAX4NGR0</accession>
<dbReference type="KEGG" id="omr:OXIME_001172"/>
<dbReference type="AlphaFoldDB" id="A0AAX4NGR0"/>
<dbReference type="EMBL" id="CP133772">
    <property type="protein sequence ID" value="WYY00594.1"/>
    <property type="molecule type" value="Genomic_DNA"/>
</dbReference>
<name>A0AAX4NGR0_9ARCH</name>
<evidence type="ECO:0000313" key="2">
    <source>
        <dbReference type="Proteomes" id="UP001451606"/>
    </source>
</evidence>
<dbReference type="RefSeq" id="WP_393970928.1">
    <property type="nucleotide sequence ID" value="NZ_CP133772.1"/>
</dbReference>
<keyword evidence="2" id="KW-1185">Reference proteome</keyword>
<gene>
    <name evidence="1" type="ORF">OXIME_001172</name>
</gene>
<dbReference type="Proteomes" id="UP001451606">
    <property type="component" value="Chromosome"/>
</dbReference>
<organism evidence="1 2">
    <name type="scientific">Oxyplasma meridianum</name>
    <dbReference type="NCBI Taxonomy" id="3073602"/>
    <lineage>
        <taxon>Archaea</taxon>
        <taxon>Methanobacteriati</taxon>
        <taxon>Thermoplasmatota</taxon>
        <taxon>Thermoplasmata</taxon>
        <taxon>Thermoplasmatales</taxon>
        <taxon>Thermoplasmataceae</taxon>
        <taxon>Oxyplasma</taxon>
    </lineage>
</organism>
<dbReference type="GeneID" id="95967909"/>